<organism evidence="5 6">
    <name type="scientific">Catenulispora pinistramenti</name>
    <dbReference type="NCBI Taxonomy" id="2705254"/>
    <lineage>
        <taxon>Bacteria</taxon>
        <taxon>Bacillati</taxon>
        <taxon>Actinomycetota</taxon>
        <taxon>Actinomycetes</taxon>
        <taxon>Catenulisporales</taxon>
        <taxon>Catenulisporaceae</taxon>
        <taxon>Catenulispora</taxon>
    </lineage>
</organism>
<evidence type="ECO:0000256" key="2">
    <source>
        <dbReference type="ARBA" id="ARBA00020422"/>
    </source>
</evidence>
<reference evidence="5 6" key="1">
    <citation type="submission" date="2020-02" db="EMBL/GenBank/DDBJ databases">
        <title>Acidophilic actinobacteria isolated from forest soil.</title>
        <authorList>
            <person name="Golinska P."/>
        </authorList>
    </citation>
    <scope>NUCLEOTIDE SEQUENCE [LARGE SCALE GENOMIC DNA]</scope>
    <source>
        <strain evidence="5 6">NL8</strain>
    </source>
</reference>
<gene>
    <name evidence="5" type="ORF">KGQ19_46285</name>
</gene>
<dbReference type="Gene3D" id="3.30.1340.10">
    <property type="entry name" value="HPr-like"/>
    <property type="match status" value="1"/>
</dbReference>
<evidence type="ECO:0000256" key="3">
    <source>
        <dbReference type="ARBA" id="ARBA00022597"/>
    </source>
</evidence>
<dbReference type="EMBL" id="JAAFYZ010000348">
    <property type="protein sequence ID" value="MBS2554288.1"/>
    <property type="molecule type" value="Genomic_DNA"/>
</dbReference>
<comment type="caution">
    <text evidence="5">The sequence shown here is derived from an EMBL/GenBank/DDBJ whole genome shotgun (WGS) entry which is preliminary data.</text>
</comment>
<dbReference type="PRINTS" id="PR00107">
    <property type="entry name" value="PHOSPHOCPHPR"/>
</dbReference>
<dbReference type="PROSITE" id="PS51350">
    <property type="entry name" value="PTS_HPR_DOM"/>
    <property type="match status" value="1"/>
</dbReference>
<dbReference type="InterPro" id="IPR000032">
    <property type="entry name" value="HPr-like"/>
</dbReference>
<dbReference type="NCBIfam" id="TIGR01003">
    <property type="entry name" value="PTS_HPr_family"/>
    <property type="match status" value="1"/>
</dbReference>
<evidence type="ECO:0000313" key="6">
    <source>
        <dbReference type="Proteomes" id="UP000730482"/>
    </source>
</evidence>
<keyword evidence="6" id="KW-1185">Reference proteome</keyword>
<feature type="domain" description="HPr" evidence="4">
    <location>
        <begin position="1"/>
        <end position="78"/>
    </location>
</feature>
<name>A0ABS5L7E1_9ACTN</name>
<evidence type="ECO:0000313" key="5">
    <source>
        <dbReference type="EMBL" id="MBS2554288.1"/>
    </source>
</evidence>
<dbReference type="InterPro" id="IPR050399">
    <property type="entry name" value="HPr"/>
</dbReference>
<dbReference type="InterPro" id="IPR035895">
    <property type="entry name" value="HPr-like_sf"/>
</dbReference>
<comment type="function">
    <text evidence="1">General (non sugar-specific) component of the phosphoenolpyruvate-dependent sugar phosphotransferase system (sugar PTS). This major carbohydrate active-transport system catalyzes the phosphorylation of incoming sugar substrates concomitantly with their translocation across the cell membrane. The phosphoryl group from phosphoenolpyruvate (PEP) is transferred to the phosphoryl carrier protein HPr by enzyme I. Phospho-HPr then transfers it to the PTS EIIA domain.</text>
</comment>
<accession>A0ABS5L7E1</accession>
<dbReference type="PANTHER" id="PTHR33705:SF1">
    <property type="entry name" value="PHOSPHOCARRIER PROTEIN HPR"/>
    <property type="match status" value="1"/>
</dbReference>
<sequence>MTLPATLHARPAGRLSVEAAKFASTIRLEYGGKSVAPSGLLTVMSLNAKIGGTMTVHAEGPDADAAVATLAAILAEME</sequence>
<dbReference type="PANTHER" id="PTHR33705">
    <property type="entry name" value="PHOSPHOCARRIER PROTEIN HPR"/>
    <property type="match status" value="1"/>
</dbReference>
<dbReference type="Proteomes" id="UP000730482">
    <property type="component" value="Unassembled WGS sequence"/>
</dbReference>
<dbReference type="CDD" id="cd00367">
    <property type="entry name" value="PTS-HPr_like"/>
    <property type="match status" value="1"/>
</dbReference>
<evidence type="ECO:0000259" key="4">
    <source>
        <dbReference type="PROSITE" id="PS51350"/>
    </source>
</evidence>
<evidence type="ECO:0000256" key="1">
    <source>
        <dbReference type="ARBA" id="ARBA00003681"/>
    </source>
</evidence>
<proteinExistence type="predicted"/>
<dbReference type="Pfam" id="PF00381">
    <property type="entry name" value="PTS-HPr"/>
    <property type="match status" value="1"/>
</dbReference>
<dbReference type="SUPFAM" id="SSF55594">
    <property type="entry name" value="HPr-like"/>
    <property type="match status" value="1"/>
</dbReference>
<keyword evidence="3" id="KW-0813">Transport</keyword>
<keyword evidence="3" id="KW-0762">Sugar transport</keyword>
<protein>
    <recommendedName>
        <fullName evidence="2">Phosphocarrier protein HPr</fullName>
    </recommendedName>
</protein>